<name>M2APQ7_9BACT</name>
<dbReference type="GO" id="GO:0020037">
    <property type="term" value="F:heme binding"/>
    <property type="evidence" value="ECO:0007669"/>
    <property type="project" value="InterPro"/>
</dbReference>
<keyword evidence="7" id="KW-1185">Reference proteome</keyword>
<feature type="domain" description="Cytochrome c" evidence="5">
    <location>
        <begin position="267"/>
        <end position="346"/>
    </location>
</feature>
<evidence type="ECO:0000256" key="3">
    <source>
        <dbReference type="ARBA" id="ARBA00023004"/>
    </source>
</evidence>
<reference evidence="6" key="1">
    <citation type="submission" date="2012-11" db="EMBL/GenBank/DDBJ databases">
        <title>Permanent draft genomes of Rhodopirellula europaea strain SH398 and 6C.</title>
        <authorList>
            <person name="Richter M."/>
            <person name="Richter-Heitmann T."/>
            <person name="Frank C."/>
            <person name="Harder J."/>
            <person name="Glockner F.O."/>
        </authorList>
    </citation>
    <scope>NUCLEOTIDE SEQUENCE</scope>
    <source>
        <strain evidence="6">6C</strain>
    </source>
</reference>
<dbReference type="InterPro" id="IPR011041">
    <property type="entry name" value="Quinoprot_gluc/sorb_DH_b-prop"/>
</dbReference>
<dbReference type="Gene3D" id="1.10.760.10">
    <property type="entry name" value="Cytochrome c-like domain"/>
    <property type="match status" value="2"/>
</dbReference>
<dbReference type="PANTHER" id="PTHR33546:SF1">
    <property type="entry name" value="LARGE, MULTIFUNCTIONAL SECRETED PROTEIN"/>
    <property type="match status" value="1"/>
</dbReference>
<dbReference type="EMBL" id="ANMO01000211">
    <property type="protein sequence ID" value="EMB14727.1"/>
    <property type="molecule type" value="Genomic_DNA"/>
</dbReference>
<proteinExistence type="predicted"/>
<evidence type="ECO:0000256" key="2">
    <source>
        <dbReference type="ARBA" id="ARBA00022723"/>
    </source>
</evidence>
<dbReference type="NCBIfam" id="TIGR02603">
    <property type="entry name" value="CxxCH_TIGR02603"/>
    <property type="match status" value="1"/>
</dbReference>
<dbReference type="Pfam" id="PF13442">
    <property type="entry name" value="Cytochrome_CBB3"/>
    <property type="match status" value="1"/>
</dbReference>
<dbReference type="PROSITE" id="PS51007">
    <property type="entry name" value="CYTC"/>
    <property type="match status" value="2"/>
</dbReference>
<feature type="domain" description="Cytochrome c" evidence="5">
    <location>
        <begin position="89"/>
        <end position="182"/>
    </location>
</feature>
<dbReference type="Proteomes" id="UP000011529">
    <property type="component" value="Unassembled WGS sequence"/>
</dbReference>
<keyword evidence="1 4" id="KW-0349">Heme</keyword>
<keyword evidence="3 4" id="KW-0408">Iron</keyword>
<dbReference type="InterPro" id="IPR011042">
    <property type="entry name" value="6-blade_b-propeller_TolB-like"/>
</dbReference>
<dbReference type="Pfam" id="PF20601">
    <property type="entry name" value="DUF6797"/>
    <property type="match status" value="1"/>
</dbReference>
<evidence type="ECO:0000256" key="1">
    <source>
        <dbReference type="ARBA" id="ARBA00022617"/>
    </source>
</evidence>
<accession>M2APQ7</accession>
<evidence type="ECO:0000256" key="4">
    <source>
        <dbReference type="PROSITE-ProRule" id="PRU00433"/>
    </source>
</evidence>
<dbReference type="Gene3D" id="2.120.10.30">
    <property type="entry name" value="TolB, C-terminal domain"/>
    <property type="match status" value="1"/>
</dbReference>
<evidence type="ECO:0000259" key="5">
    <source>
        <dbReference type="PROSITE" id="PS51007"/>
    </source>
</evidence>
<comment type="caution">
    <text evidence="6">The sequence shown here is derived from an EMBL/GenBank/DDBJ whole genome shotgun (WGS) entry which is preliminary data.</text>
</comment>
<evidence type="ECO:0000313" key="7">
    <source>
        <dbReference type="Proteomes" id="UP000011529"/>
    </source>
</evidence>
<dbReference type="PATRIC" id="fig|1263867.3.peg.4863"/>
<keyword evidence="2 4" id="KW-0479">Metal-binding</keyword>
<dbReference type="RefSeq" id="WP_008660054.1">
    <property type="nucleotide sequence ID" value="NZ_ANMO01000211.1"/>
</dbReference>
<dbReference type="InterPro" id="IPR036909">
    <property type="entry name" value="Cyt_c-like_dom_sf"/>
</dbReference>
<dbReference type="InterPro" id="IPR009056">
    <property type="entry name" value="Cyt_c-like_dom"/>
</dbReference>
<dbReference type="SUPFAM" id="SSF46626">
    <property type="entry name" value="Cytochrome c"/>
    <property type="match status" value="2"/>
</dbReference>
<dbReference type="InterPro" id="IPR013427">
    <property type="entry name" value="Haem-bd_dom_put"/>
</dbReference>
<organism evidence="6 7">
    <name type="scientific">Rhodopirellula europaea 6C</name>
    <dbReference type="NCBI Taxonomy" id="1263867"/>
    <lineage>
        <taxon>Bacteria</taxon>
        <taxon>Pseudomonadati</taxon>
        <taxon>Planctomycetota</taxon>
        <taxon>Planctomycetia</taxon>
        <taxon>Pirellulales</taxon>
        <taxon>Pirellulaceae</taxon>
        <taxon>Rhodopirellula</taxon>
    </lineage>
</organism>
<dbReference type="InterPro" id="IPR046476">
    <property type="entry name" value="DUF6797"/>
</dbReference>
<sequence length="1131" mass="124681">MQSFLCKATCIHSCFSGETPLDFVMNHFVVADRQRVCLNACVGFFLVLCNGVTSSAAPPTTTLRQAIPLETQLRDADPLYLAEQSRLRGDARRGALVFYKSAANCVSCHGDDSNTSPLGPPIAQLGKDLTDEYLVDALLRPSKHIREGYETYSVLTVDGEVFKGMLVKQDDAAITMRLGQTPEKDFTLSRDEIEVMKKDEQSMMPAGLMKSIKTQREFLDLLRYLMSVVRGGKSAEEELRPSPEQLLVRDDSINLDHAGIIRSLRSRDVNEGESLFRGDCANCHGMDGKQPALPTARAFSSQELKFGADPYKMFMTLTKGNGLMGPMTYLTPHQRYQVVHYIRETLMKDQNPGYEPVSDAYLDSLPKGTEDGKRFEIQQRDFGLALGSQLRRDYPSVLTLPLGELTVSYNLHAMDLADVWAGGFLDLSETQHQRPRGEGTANPDGMTVAGLAAWHWGHDGELDYSREGCLPRGPLPAKWMDYHGYYALDDEVVLSYQIDGREVLERAVAIDSRTLSHELWIGPGDSLVLSVGKGPAEANDWKVDQETGLASLQGSDAQNHSFAAASVAGKSHDVSWELASEQRLKLTIPADRSARSLRVTVGVGDADQELAAFKALSKNTLKEPVADLSSLIERPSSKPAPQRWPGEITTVGTLGLEQDGYALDTLTRPDSTPWNTWFRTTALDFFDDGRMAIATHGGDVWIVSGIDETLDELRWKRYAAGLYEPFGVKVVDGDVFVTCKDRLVRLHDRDWNGEADFYESFNADTDVSTNFHAFNFDLQTDSEGNFYYAKSGHGADFALPGAVWRVSKDGKEREVVCTGFRTPNGLGTLPGGRITVSDNQGQWTPASKVSIAKPGTFHGWVPTYSIPDKWEPDGGKIDIKKVVAPETFEQPLVWMPQAFDNSSGGQIWVEDDRFGPLSNHLLHTSFGKGWMSMMMIQEVGETAQAAIVKLPFDFSTGIMRGRVNPHDGQVYATGLQGWNGGGRFGLDDGGVQRLRYTGTPPKMITDARVVAGGLELDLNFPVNAESVLEGDAVSIVQWDYLWSRAYGSDQYIPGTAESDDPKIGTETLVPQSVQVNAVPGEPGSSRLRLNLPTLGPVDQLQLQLRIQADDGEAFDEEVYWTIHVVPSSDPR</sequence>
<dbReference type="GO" id="GO:0009055">
    <property type="term" value="F:electron transfer activity"/>
    <property type="evidence" value="ECO:0007669"/>
    <property type="project" value="InterPro"/>
</dbReference>
<evidence type="ECO:0000313" key="6">
    <source>
        <dbReference type="EMBL" id="EMB14727.1"/>
    </source>
</evidence>
<protein>
    <submittedName>
        <fullName evidence="6">Large, multifunctional secreted protein</fullName>
    </submittedName>
</protein>
<gene>
    <name evidence="6" type="ORF">RE6C_04534</name>
</gene>
<dbReference type="AlphaFoldDB" id="M2APQ7"/>
<dbReference type="PANTHER" id="PTHR33546">
    <property type="entry name" value="LARGE, MULTIFUNCTIONAL SECRETED PROTEIN-RELATED"/>
    <property type="match status" value="1"/>
</dbReference>
<dbReference type="GO" id="GO:0046872">
    <property type="term" value="F:metal ion binding"/>
    <property type="evidence" value="ECO:0007669"/>
    <property type="project" value="UniProtKB-KW"/>
</dbReference>
<reference evidence="6" key="2">
    <citation type="journal article" date="2013" name="Mar. Genomics">
        <title>Expression of sulfatases in Rhodopirellula baltica and the diversity of sulfatases in the genus Rhodopirellula.</title>
        <authorList>
            <person name="Wegner C.E."/>
            <person name="Richter-Heitmann T."/>
            <person name="Klindworth A."/>
            <person name="Klockow C."/>
            <person name="Richter M."/>
            <person name="Achstetter T."/>
            <person name="Glockner F.O."/>
            <person name="Harder J."/>
        </authorList>
    </citation>
    <scope>NUCLEOTIDE SEQUENCE [LARGE SCALE GENOMIC DNA]</scope>
    <source>
        <strain evidence="6">6C</strain>
    </source>
</reference>
<dbReference type="SUPFAM" id="SSF50952">
    <property type="entry name" value="Soluble quinoprotein glucose dehydrogenase"/>
    <property type="match status" value="1"/>
</dbReference>